<sequence>MKRVARLLLPALLLALAGCAQYENRRGVEVGWTDAYMQSLQPGVTTRAEVMAALGPPSQVIALESESILYYLFERSDGEGIVLVLYNRMQIDTHYDRAIFFFDEDGLLTDASSRIA</sequence>
<feature type="non-terminal residue" evidence="2">
    <location>
        <position position="116"/>
    </location>
</feature>
<accession>A0A3C1KRQ7</accession>
<keyword evidence="1" id="KW-0732">Signal</keyword>
<reference evidence="2 3" key="1">
    <citation type="journal article" date="2018" name="Nat. Biotechnol.">
        <title>A standardized bacterial taxonomy based on genome phylogeny substantially revises the tree of life.</title>
        <authorList>
            <person name="Parks D.H."/>
            <person name="Chuvochina M."/>
            <person name="Waite D.W."/>
            <person name="Rinke C."/>
            <person name="Skarshewski A."/>
            <person name="Chaumeil P.A."/>
            <person name="Hugenholtz P."/>
        </authorList>
    </citation>
    <scope>NUCLEOTIDE SEQUENCE [LARGE SCALE GENOMIC DNA]</scope>
    <source>
        <strain evidence="2">UBA9158</strain>
    </source>
</reference>
<dbReference type="AlphaFoldDB" id="A0A3C1KRQ7"/>
<gene>
    <name evidence="2" type="ORF">DCP75_16055</name>
</gene>
<feature type="chain" id="PRO_5017821979" evidence="1">
    <location>
        <begin position="23"/>
        <end position="116"/>
    </location>
</feature>
<feature type="signal peptide" evidence="1">
    <location>
        <begin position="1"/>
        <end position="22"/>
    </location>
</feature>
<evidence type="ECO:0000256" key="1">
    <source>
        <dbReference type="SAM" id="SignalP"/>
    </source>
</evidence>
<organism evidence="2 3">
    <name type="scientific">Haliea salexigens</name>
    <dbReference type="NCBI Taxonomy" id="287487"/>
    <lineage>
        <taxon>Bacteria</taxon>
        <taxon>Pseudomonadati</taxon>
        <taxon>Pseudomonadota</taxon>
        <taxon>Gammaproteobacteria</taxon>
        <taxon>Cellvibrionales</taxon>
        <taxon>Halieaceae</taxon>
        <taxon>Haliea</taxon>
    </lineage>
</organism>
<dbReference type="PROSITE" id="PS51257">
    <property type="entry name" value="PROKAR_LIPOPROTEIN"/>
    <property type="match status" value="1"/>
</dbReference>
<protein>
    <submittedName>
        <fullName evidence="2">Uncharacterized protein</fullName>
    </submittedName>
</protein>
<proteinExistence type="predicted"/>
<name>A0A3C1KRQ7_9GAMM</name>
<evidence type="ECO:0000313" key="3">
    <source>
        <dbReference type="Proteomes" id="UP000259273"/>
    </source>
</evidence>
<evidence type="ECO:0000313" key="2">
    <source>
        <dbReference type="EMBL" id="HAN29198.1"/>
    </source>
</evidence>
<dbReference type="EMBL" id="DMND01000215">
    <property type="protein sequence ID" value="HAN29198.1"/>
    <property type="molecule type" value="Genomic_DNA"/>
</dbReference>
<dbReference type="STRING" id="1121937.GCA_000423125_01264"/>
<comment type="caution">
    <text evidence="2">The sequence shown here is derived from an EMBL/GenBank/DDBJ whole genome shotgun (WGS) entry which is preliminary data.</text>
</comment>
<dbReference type="Proteomes" id="UP000259273">
    <property type="component" value="Unassembled WGS sequence"/>
</dbReference>